<dbReference type="SMART" id="SM00248">
    <property type="entry name" value="ANK"/>
    <property type="match status" value="7"/>
</dbReference>
<dbReference type="PANTHER" id="PTHR24198">
    <property type="entry name" value="ANKYRIN REPEAT AND PROTEIN KINASE DOMAIN-CONTAINING PROTEIN"/>
    <property type="match status" value="1"/>
</dbReference>
<dbReference type="VEuPathDB" id="FungiDB:PC110_g18386"/>
<evidence type="ECO:0008006" key="5">
    <source>
        <dbReference type="Google" id="ProtNLM"/>
    </source>
</evidence>
<gene>
    <name evidence="3" type="ORF">JG687_00003542</name>
</gene>
<evidence type="ECO:0000256" key="2">
    <source>
        <dbReference type="SAM" id="MobiDB-lite"/>
    </source>
</evidence>
<dbReference type="EMBL" id="JAENGZ010000110">
    <property type="protein sequence ID" value="KAG6968850.1"/>
    <property type="molecule type" value="Genomic_DNA"/>
</dbReference>
<comment type="caution">
    <text evidence="3">The sequence shown here is derived from an EMBL/GenBank/DDBJ whole genome shotgun (WGS) entry which is preliminary data.</text>
</comment>
<feature type="region of interest" description="Disordered" evidence="2">
    <location>
        <begin position="208"/>
        <end position="228"/>
    </location>
</feature>
<dbReference type="AlphaFoldDB" id="A0A8T1UVY1"/>
<protein>
    <recommendedName>
        <fullName evidence="5">Ankyrin repeat-containing domain</fullName>
    </recommendedName>
</protein>
<feature type="repeat" description="ANK" evidence="1">
    <location>
        <begin position="314"/>
        <end position="346"/>
    </location>
</feature>
<evidence type="ECO:0000313" key="3">
    <source>
        <dbReference type="EMBL" id="KAG6968850.1"/>
    </source>
</evidence>
<evidence type="ECO:0000313" key="4">
    <source>
        <dbReference type="Proteomes" id="UP000688947"/>
    </source>
</evidence>
<feature type="repeat" description="ANK" evidence="1">
    <location>
        <begin position="442"/>
        <end position="464"/>
    </location>
</feature>
<reference evidence="3" key="1">
    <citation type="submission" date="2021-01" db="EMBL/GenBank/DDBJ databases">
        <title>Phytophthora aleatoria, a newly-described species from Pinus radiata is distinct from Phytophthora cactorum isolates based on comparative genomics.</title>
        <authorList>
            <person name="Mcdougal R."/>
            <person name="Panda P."/>
            <person name="Williams N."/>
            <person name="Studholme D.J."/>
        </authorList>
    </citation>
    <scope>NUCLEOTIDE SEQUENCE</scope>
    <source>
        <strain evidence="3">NZFS 3830</strain>
    </source>
</reference>
<organism evidence="3 4">
    <name type="scientific">Phytophthora cactorum</name>
    <dbReference type="NCBI Taxonomy" id="29920"/>
    <lineage>
        <taxon>Eukaryota</taxon>
        <taxon>Sar</taxon>
        <taxon>Stramenopiles</taxon>
        <taxon>Oomycota</taxon>
        <taxon>Peronosporomycetes</taxon>
        <taxon>Peronosporales</taxon>
        <taxon>Peronosporaceae</taxon>
        <taxon>Phytophthora</taxon>
    </lineage>
</organism>
<dbReference type="Pfam" id="PF00023">
    <property type="entry name" value="Ank"/>
    <property type="match status" value="2"/>
</dbReference>
<keyword evidence="1" id="KW-0040">ANK repeat</keyword>
<dbReference type="PROSITE" id="PS50297">
    <property type="entry name" value="ANK_REP_REGION"/>
    <property type="match status" value="4"/>
</dbReference>
<sequence>MSRQSNPPGGSSTMGSLIFGGGDNQASYLDERKSRRVNPHQAEAPEHGNNDIKTPGAGAAELSYYGAVSWETLQQTAALAVVRRGNYSGSRSDYFANGMDGQDDQNNQQRRVHDSPTLLVGAMGAFISRNSVVPQQPLSVVAASAVSQTGTPKPNKSHKFNTLVPEPEASSQPSQSSKTLSRADLRVQFLKAVKRGDVAAMEDLLERYQQPRPQSPQPHEDESEEGANEELVNIRGMWESTPLISAAQYAHCEAALWLLSHGADPHASNEKAVTALLLASLEGLTPVVLRLLEINALAIEQVGVVYNSAADVNVRLSPLLAASMNGHGEIVRLLLDHGAAMNQQVVTTVGSGVATSATISGGSTALLLASRYGHAEVVILLLEREADYTLLDGATDSSALLSACEHGHEECAMLLLEAMTAGHKARRSSDMETEKWQAANHQGFTPLHFAAANGLLSVCKALLSALKAQQQSLEDEVLATAFVNARAGARRESALLLAVRKRQHQVARLLLEAGADAELADRGGNTATQVLARNKQDALLQLCEAAISKSQRQLSAESPTVEDVLESTDRGLTKEEELRGAESNGADDPDPAATDMLIDVDQR</sequence>
<feature type="repeat" description="ANK" evidence="1">
    <location>
        <begin position="490"/>
        <end position="522"/>
    </location>
</feature>
<dbReference type="OrthoDB" id="20872at2759"/>
<dbReference type="Pfam" id="PF12796">
    <property type="entry name" value="Ank_2"/>
    <property type="match status" value="2"/>
</dbReference>
<feature type="compositionally biased region" description="Polar residues" evidence="2">
    <location>
        <begin position="1"/>
        <end position="15"/>
    </location>
</feature>
<proteinExistence type="predicted"/>
<dbReference type="PANTHER" id="PTHR24198:SF165">
    <property type="entry name" value="ANKYRIN REPEAT-CONTAINING PROTEIN-RELATED"/>
    <property type="match status" value="1"/>
</dbReference>
<dbReference type="PROSITE" id="PS50088">
    <property type="entry name" value="ANK_REPEAT"/>
    <property type="match status" value="4"/>
</dbReference>
<feature type="region of interest" description="Disordered" evidence="2">
    <location>
        <begin position="1"/>
        <end position="56"/>
    </location>
</feature>
<feature type="region of interest" description="Disordered" evidence="2">
    <location>
        <begin position="147"/>
        <end position="180"/>
    </location>
</feature>
<name>A0A8T1UVY1_9STRA</name>
<dbReference type="InterPro" id="IPR002110">
    <property type="entry name" value="Ankyrin_rpt"/>
</dbReference>
<dbReference type="Proteomes" id="UP000688947">
    <property type="component" value="Unassembled WGS sequence"/>
</dbReference>
<feature type="compositionally biased region" description="Low complexity" evidence="2">
    <location>
        <begin position="165"/>
        <end position="177"/>
    </location>
</feature>
<dbReference type="VEuPathDB" id="FungiDB:PC110_g11043"/>
<feature type="repeat" description="ANK" evidence="1">
    <location>
        <begin position="361"/>
        <end position="393"/>
    </location>
</feature>
<accession>A0A8T1UVY1</accession>
<evidence type="ECO:0000256" key="1">
    <source>
        <dbReference type="PROSITE-ProRule" id="PRU00023"/>
    </source>
</evidence>
<feature type="compositionally biased region" description="Basic and acidic residues" evidence="2">
    <location>
        <begin position="567"/>
        <end position="580"/>
    </location>
</feature>
<feature type="region of interest" description="Disordered" evidence="2">
    <location>
        <begin position="554"/>
        <end position="603"/>
    </location>
</feature>